<dbReference type="PANTHER" id="PTHR12304:SF4">
    <property type="entry name" value="URIDINE NUCLEOSIDASE"/>
    <property type="match status" value="1"/>
</dbReference>
<protein>
    <submittedName>
        <fullName evidence="4">Nucleoside hydrolase</fullName>
    </submittedName>
</protein>
<evidence type="ECO:0000313" key="4">
    <source>
        <dbReference type="EMBL" id="MEQ1405770.1"/>
    </source>
</evidence>
<evidence type="ECO:0000313" key="5">
    <source>
        <dbReference type="Proteomes" id="UP001496627"/>
    </source>
</evidence>
<dbReference type="EMBL" id="JBEAAL010000007">
    <property type="protein sequence ID" value="MEQ1405770.1"/>
    <property type="molecule type" value="Genomic_DNA"/>
</dbReference>
<dbReference type="GO" id="GO:0016787">
    <property type="term" value="F:hydrolase activity"/>
    <property type="evidence" value="ECO:0007669"/>
    <property type="project" value="UniProtKB-KW"/>
</dbReference>
<reference evidence="4 5" key="1">
    <citation type="submission" date="2024-05" db="EMBL/GenBank/DDBJ databases">
        <title>Neorhizobium sp. Rsf11, a plant growth promoting and heavy metal resistant PAH-degrader.</title>
        <authorList>
            <person name="Golubev S.N."/>
            <person name="Muratova A.Y."/>
            <person name="Markelova M.I."/>
        </authorList>
    </citation>
    <scope>NUCLEOTIDE SEQUENCE [LARGE SCALE GENOMIC DNA]</scope>
    <source>
        <strain evidence="4 5">Rsf11</strain>
    </source>
</reference>
<gene>
    <name evidence="4" type="ORF">ABK249_12575</name>
</gene>
<comment type="caution">
    <text evidence="4">The sequence shown here is derived from an EMBL/GenBank/DDBJ whole genome shotgun (WGS) entry which is preliminary data.</text>
</comment>
<keyword evidence="5" id="KW-1185">Reference proteome</keyword>
<accession>A0ABV0M403</accession>
<keyword evidence="1 4" id="KW-0378">Hydrolase</keyword>
<evidence type="ECO:0000256" key="2">
    <source>
        <dbReference type="ARBA" id="ARBA00023295"/>
    </source>
</evidence>
<dbReference type="InterPro" id="IPR023186">
    <property type="entry name" value="IUNH"/>
</dbReference>
<organism evidence="4 5">
    <name type="scientific">Neorhizobium phenanthreniclasticum</name>
    <dbReference type="NCBI Taxonomy" id="3157917"/>
    <lineage>
        <taxon>Bacteria</taxon>
        <taxon>Pseudomonadati</taxon>
        <taxon>Pseudomonadota</taxon>
        <taxon>Alphaproteobacteria</taxon>
        <taxon>Hyphomicrobiales</taxon>
        <taxon>Rhizobiaceae</taxon>
        <taxon>Rhizobium/Agrobacterium group</taxon>
        <taxon>Neorhizobium</taxon>
    </lineage>
</organism>
<dbReference type="Gene3D" id="3.90.245.10">
    <property type="entry name" value="Ribonucleoside hydrolase-like"/>
    <property type="match status" value="1"/>
</dbReference>
<dbReference type="SUPFAM" id="SSF53590">
    <property type="entry name" value="Nucleoside hydrolase"/>
    <property type="match status" value="1"/>
</dbReference>
<dbReference type="PANTHER" id="PTHR12304">
    <property type="entry name" value="INOSINE-URIDINE PREFERRING NUCLEOSIDE HYDROLASE"/>
    <property type="match status" value="1"/>
</dbReference>
<sequence>MHKVIFDTDPGVDDAMALLFLHRHPEIDLLGVTTVFGNVPLELTTRNAQFLHREWNISAPISIGAESTLDPSRRDDRAASVVHGADGLGNIGVPQTIDWPLDSRPAYQFIIETVRANPGEVTLVAVGRMTNLALALRADPGIAGLVKEVVVMGGAFDVIGNVTPAAEANIHGDPEAADVLFTAPWKVTIAGLDVTMKTIMTAEYLDVMVKSGDQPVQLLSDLSQYYIDFYKSRVGIAGMAVHDSTACVYLVRPDLFTLRSGAVRVVCGGIADGATIQSPDHGRKFTGSPWDGHPSQRVCTDVRSEEVLEVIRAALVEGRHSIAV</sequence>
<feature type="domain" description="Inosine/uridine-preferring nucleoside hydrolase" evidence="3">
    <location>
        <begin position="4"/>
        <end position="308"/>
    </location>
</feature>
<evidence type="ECO:0000259" key="3">
    <source>
        <dbReference type="Pfam" id="PF01156"/>
    </source>
</evidence>
<proteinExistence type="predicted"/>
<dbReference type="CDD" id="cd02650">
    <property type="entry name" value="nuc_hydro_CaPnhB"/>
    <property type="match status" value="1"/>
</dbReference>
<dbReference type="InterPro" id="IPR001910">
    <property type="entry name" value="Inosine/uridine_hydrolase_dom"/>
</dbReference>
<evidence type="ECO:0000256" key="1">
    <source>
        <dbReference type="ARBA" id="ARBA00022801"/>
    </source>
</evidence>
<dbReference type="RefSeq" id="WP_348863059.1">
    <property type="nucleotide sequence ID" value="NZ_JBEAAL010000007.1"/>
</dbReference>
<dbReference type="Proteomes" id="UP001496627">
    <property type="component" value="Unassembled WGS sequence"/>
</dbReference>
<name>A0ABV0M403_9HYPH</name>
<dbReference type="InterPro" id="IPR036452">
    <property type="entry name" value="Ribo_hydro-like"/>
</dbReference>
<keyword evidence="2" id="KW-0326">Glycosidase</keyword>
<dbReference type="Pfam" id="PF01156">
    <property type="entry name" value="IU_nuc_hydro"/>
    <property type="match status" value="1"/>
</dbReference>